<feature type="region of interest" description="Disordered" evidence="1">
    <location>
        <begin position="446"/>
        <end position="465"/>
    </location>
</feature>
<accession>A0AA38R3R6</accession>
<name>A0AA38R3R6_9PEZI</name>
<feature type="region of interest" description="Disordered" evidence="1">
    <location>
        <begin position="315"/>
        <end position="416"/>
    </location>
</feature>
<evidence type="ECO:0000256" key="2">
    <source>
        <dbReference type="SAM" id="Phobius"/>
    </source>
</evidence>
<evidence type="ECO:0000256" key="1">
    <source>
        <dbReference type="SAM" id="MobiDB-lite"/>
    </source>
</evidence>
<keyword evidence="2" id="KW-1133">Transmembrane helix</keyword>
<dbReference type="CDD" id="cd12087">
    <property type="entry name" value="TM_EGFR-like"/>
    <property type="match status" value="1"/>
</dbReference>
<organism evidence="3 4">
    <name type="scientific">Coniochaeta hoffmannii</name>
    <dbReference type="NCBI Taxonomy" id="91930"/>
    <lineage>
        <taxon>Eukaryota</taxon>
        <taxon>Fungi</taxon>
        <taxon>Dikarya</taxon>
        <taxon>Ascomycota</taxon>
        <taxon>Pezizomycotina</taxon>
        <taxon>Sordariomycetes</taxon>
        <taxon>Sordariomycetidae</taxon>
        <taxon>Coniochaetales</taxon>
        <taxon>Coniochaetaceae</taxon>
        <taxon>Coniochaeta</taxon>
    </lineage>
</organism>
<keyword evidence="2" id="KW-0472">Membrane</keyword>
<gene>
    <name evidence="3" type="ORF">NKR19_g8540</name>
</gene>
<feature type="compositionally biased region" description="Low complexity" evidence="1">
    <location>
        <begin position="446"/>
        <end position="456"/>
    </location>
</feature>
<feature type="compositionally biased region" description="Polar residues" evidence="1">
    <location>
        <begin position="248"/>
        <end position="266"/>
    </location>
</feature>
<dbReference type="AlphaFoldDB" id="A0AA38R3R6"/>
<feature type="region of interest" description="Disordered" evidence="1">
    <location>
        <begin position="486"/>
        <end position="517"/>
    </location>
</feature>
<feature type="region of interest" description="Disordered" evidence="1">
    <location>
        <begin position="242"/>
        <end position="295"/>
    </location>
</feature>
<proteinExistence type="predicted"/>
<dbReference type="Proteomes" id="UP001174691">
    <property type="component" value="Unassembled WGS sequence"/>
</dbReference>
<feature type="compositionally biased region" description="Pro residues" evidence="1">
    <location>
        <begin position="508"/>
        <end position="517"/>
    </location>
</feature>
<sequence length="517" mass="54914">MDSTALDPSDPYSSNTRNADITCLDKNYGSSASGIKWQNCMSCLQNSTFSQGSENDQMWFLYNMRYSLSFCIFGFPNATNATTSPCITSFACEPLAKPLEDGILSPSSSAQYGYCSVDNNAATHQAFSRCSSCVTAEEETQYMVNYLVALDAGCSQQPVTGHVLGLNGSVFSPSTIGIVDPALVTPTATPNSSSTGLPSNIIAAIISVVVIVLLIAAAFVFICMKKRQNRRKRASYAAKFKGWGGGSSHSQMPQSPLSFQCQTRMDPTSPKFFQDDDSNKEDPSHTSFSRKPSLRNHHHAAITSFQPISAITETPAHPKRESRIHQNPLQYHPPSSSHPVPLPNLDTNPGPLPSYPTPTHASPLSSSSYHARFSPDSYTTPTSALSTRSNAPLLPPYIPAQHASTPPLRGPHNIPAIVTSPVSSSATTTQGGPLLMSGGAAAVAAGSANRDSSASAPAPPPKSPRMMIGVAIDGVEGLVNFKVPRGRGAAVRKESGSPVESRKVVSVFPPPPPPPRR</sequence>
<evidence type="ECO:0000313" key="4">
    <source>
        <dbReference type="Proteomes" id="UP001174691"/>
    </source>
</evidence>
<feature type="compositionally biased region" description="Basic and acidic residues" evidence="1">
    <location>
        <begin position="491"/>
        <end position="503"/>
    </location>
</feature>
<protein>
    <submittedName>
        <fullName evidence="3">LPXTG-domain-containing protein</fullName>
    </submittedName>
</protein>
<keyword evidence="2" id="KW-0812">Transmembrane</keyword>
<feature type="compositionally biased region" description="Polar residues" evidence="1">
    <location>
        <begin position="357"/>
        <end position="369"/>
    </location>
</feature>
<reference evidence="3" key="1">
    <citation type="submission" date="2022-07" db="EMBL/GenBank/DDBJ databases">
        <title>Fungi with potential for degradation of polypropylene.</title>
        <authorList>
            <person name="Gostincar C."/>
        </authorList>
    </citation>
    <scope>NUCLEOTIDE SEQUENCE</scope>
    <source>
        <strain evidence="3">EXF-13287</strain>
    </source>
</reference>
<evidence type="ECO:0000313" key="3">
    <source>
        <dbReference type="EMBL" id="KAJ9134720.1"/>
    </source>
</evidence>
<feature type="compositionally biased region" description="Polar residues" evidence="1">
    <location>
        <begin position="376"/>
        <end position="390"/>
    </location>
</feature>
<feature type="transmembrane region" description="Helical" evidence="2">
    <location>
        <begin position="201"/>
        <end position="223"/>
    </location>
</feature>
<dbReference type="EMBL" id="JANBVN010000176">
    <property type="protein sequence ID" value="KAJ9134720.1"/>
    <property type="molecule type" value="Genomic_DNA"/>
</dbReference>
<keyword evidence="4" id="KW-1185">Reference proteome</keyword>
<comment type="caution">
    <text evidence="3">The sequence shown here is derived from an EMBL/GenBank/DDBJ whole genome shotgun (WGS) entry which is preliminary data.</text>
</comment>